<organism evidence="2 3">
    <name type="scientific">Candidatus Korobacter versatilis</name>
    <dbReference type="NCBI Taxonomy" id="658062"/>
    <lineage>
        <taxon>Bacteria</taxon>
        <taxon>Pseudomonadati</taxon>
        <taxon>Acidobacteriota</taxon>
        <taxon>Terriglobia</taxon>
        <taxon>Terriglobales</taxon>
        <taxon>Candidatus Korobacteraceae</taxon>
        <taxon>Candidatus Korobacter</taxon>
    </lineage>
</organism>
<sequence length="184" mass="21029">MTEQEEFDAYYQTNRIPHHLDEKRIKEVAVRRGISEEELLKEIDDHDKTAWLRGLAIEWDIERRELNARLAEAIEKLQADGYKVEKGNPYHYAVCSRNFVPVCKVFAPGAVEPEYCYPFDLVRFALLGAPRLNDLSVLDPNGGAAKWQANLAKLFIEGSPKAETDEALERAERTLKGMDPKGLR</sequence>
<evidence type="ECO:0000313" key="3">
    <source>
        <dbReference type="Proteomes" id="UP000779809"/>
    </source>
</evidence>
<protein>
    <submittedName>
        <fullName evidence="2">Uncharacterized protein</fullName>
    </submittedName>
</protein>
<proteinExistence type="predicted"/>
<accession>A0A932A9E7</accession>
<dbReference type="EMBL" id="JACPNR010000009">
    <property type="protein sequence ID" value="MBI2678481.1"/>
    <property type="molecule type" value="Genomic_DNA"/>
</dbReference>
<comment type="caution">
    <text evidence="2">The sequence shown here is derived from an EMBL/GenBank/DDBJ whole genome shotgun (WGS) entry which is preliminary data.</text>
</comment>
<dbReference type="Proteomes" id="UP000779809">
    <property type="component" value="Unassembled WGS sequence"/>
</dbReference>
<gene>
    <name evidence="2" type="ORF">HYX28_06840</name>
</gene>
<evidence type="ECO:0000256" key="1">
    <source>
        <dbReference type="SAM" id="MobiDB-lite"/>
    </source>
</evidence>
<dbReference type="AlphaFoldDB" id="A0A932A9E7"/>
<reference evidence="2" key="1">
    <citation type="submission" date="2020-07" db="EMBL/GenBank/DDBJ databases">
        <title>Huge and variable diversity of episymbiotic CPR bacteria and DPANN archaea in groundwater ecosystems.</title>
        <authorList>
            <person name="He C.Y."/>
            <person name="Keren R."/>
            <person name="Whittaker M."/>
            <person name="Farag I.F."/>
            <person name="Doudna J."/>
            <person name="Cate J.H.D."/>
            <person name="Banfield J.F."/>
        </authorList>
    </citation>
    <scope>NUCLEOTIDE SEQUENCE</scope>
    <source>
        <strain evidence="2">NC_groundwater_580_Pr5_B-0.1um_64_19</strain>
    </source>
</reference>
<evidence type="ECO:0000313" key="2">
    <source>
        <dbReference type="EMBL" id="MBI2678481.1"/>
    </source>
</evidence>
<feature type="region of interest" description="Disordered" evidence="1">
    <location>
        <begin position="164"/>
        <end position="184"/>
    </location>
</feature>
<name>A0A932A9E7_9BACT</name>